<comment type="caution">
    <text evidence="6">The sequence shown here is derived from an EMBL/GenBank/DDBJ whole genome shotgun (WGS) entry which is preliminary data.</text>
</comment>
<dbReference type="InterPro" id="IPR057309">
    <property type="entry name" value="PcsB_CC"/>
</dbReference>
<evidence type="ECO:0000313" key="7">
    <source>
        <dbReference type="Proteomes" id="UP000823982"/>
    </source>
</evidence>
<dbReference type="EMBL" id="DVIR01000030">
    <property type="protein sequence ID" value="HIS24342.1"/>
    <property type="molecule type" value="Genomic_DNA"/>
</dbReference>
<dbReference type="AlphaFoldDB" id="A0A9D1JHD9"/>
<proteinExistence type="predicted"/>
<feature type="coiled-coil region" evidence="2">
    <location>
        <begin position="31"/>
        <end position="118"/>
    </location>
</feature>
<keyword evidence="2" id="KW-0175">Coiled coil</keyword>
<protein>
    <submittedName>
        <fullName evidence="6">Peptidoglycan DD-metalloendopeptidase family protein</fullName>
    </submittedName>
</protein>
<evidence type="ECO:0000313" key="6">
    <source>
        <dbReference type="EMBL" id="HIS24342.1"/>
    </source>
</evidence>
<dbReference type="Gene3D" id="6.10.250.3150">
    <property type="match status" value="1"/>
</dbReference>
<dbReference type="InterPro" id="IPR050570">
    <property type="entry name" value="Cell_wall_metabolism_enzyme"/>
</dbReference>
<dbReference type="Proteomes" id="UP000823982">
    <property type="component" value="Unassembled WGS sequence"/>
</dbReference>
<dbReference type="PANTHER" id="PTHR21666">
    <property type="entry name" value="PEPTIDASE-RELATED"/>
    <property type="match status" value="1"/>
</dbReference>
<dbReference type="PANTHER" id="PTHR21666:SF270">
    <property type="entry name" value="MUREIN HYDROLASE ACTIVATOR ENVC"/>
    <property type="match status" value="1"/>
</dbReference>
<dbReference type="GO" id="GO:0004222">
    <property type="term" value="F:metalloendopeptidase activity"/>
    <property type="evidence" value="ECO:0007669"/>
    <property type="project" value="TreeGrafter"/>
</dbReference>
<sequence>MNHIKRGIIAVTAVAVALSTVTFSGPMHIAADSTQEELEDKLDKISEQMEELEAAIEAAEGDIDREREKQEKIDEQITATEEYIRTLTDLIGDYNDQISELEDEISLKEDDITATEQLIAAQELEIADNISIYEGQLRAMYVSGGNDSLASVLLGSSDFFDMLMRMELIKRVADYNNGVIDNLHEILQSYEDNKLELENLISDLELDISEVEQKRTDVELLKADWDSQLADLNDLYEQSETQIELLRQQQQSYEDNKDELDEEAEEIEEEIQRIIREASREEYIGDLEPGTFLWPLPGYYQITSGYGSRWGTTHRGIDISGSGVRGAEITAANSGVVITVNNSCAHDYGKKSSCGCGGGFGNYCIIDHGGGYATLYGHAEEIIVEEGQHVTTGDVIGYVGSTGYSTGPHLHFEVRVDGERKDPESFNLIKY</sequence>
<keyword evidence="1 3" id="KW-0732">Signal</keyword>
<dbReference type="Pfam" id="PF01551">
    <property type="entry name" value="Peptidase_M23"/>
    <property type="match status" value="1"/>
</dbReference>
<dbReference type="InterPro" id="IPR016047">
    <property type="entry name" value="M23ase_b-sheet_dom"/>
</dbReference>
<feature type="chain" id="PRO_5038767013" evidence="3">
    <location>
        <begin position="25"/>
        <end position="431"/>
    </location>
</feature>
<evidence type="ECO:0000259" key="5">
    <source>
        <dbReference type="Pfam" id="PF24568"/>
    </source>
</evidence>
<dbReference type="Gene3D" id="2.70.70.10">
    <property type="entry name" value="Glucose Permease (Domain IIA)"/>
    <property type="match status" value="1"/>
</dbReference>
<feature type="signal peptide" evidence="3">
    <location>
        <begin position="1"/>
        <end position="24"/>
    </location>
</feature>
<dbReference type="Pfam" id="PF24568">
    <property type="entry name" value="CC_PcsB"/>
    <property type="match status" value="1"/>
</dbReference>
<feature type="coiled-coil region" evidence="2">
    <location>
        <begin position="180"/>
        <end position="284"/>
    </location>
</feature>
<dbReference type="CDD" id="cd12797">
    <property type="entry name" value="M23_peptidase"/>
    <property type="match status" value="1"/>
</dbReference>
<gene>
    <name evidence="6" type="ORF">IAD01_02940</name>
</gene>
<evidence type="ECO:0000256" key="3">
    <source>
        <dbReference type="SAM" id="SignalP"/>
    </source>
</evidence>
<evidence type="ECO:0000259" key="4">
    <source>
        <dbReference type="Pfam" id="PF01551"/>
    </source>
</evidence>
<accession>A0A9D1JHD9</accession>
<dbReference type="InterPro" id="IPR011055">
    <property type="entry name" value="Dup_hybrid_motif"/>
</dbReference>
<dbReference type="SUPFAM" id="SSF51261">
    <property type="entry name" value="Duplicated hybrid motif"/>
    <property type="match status" value="1"/>
</dbReference>
<feature type="domain" description="M23ase beta-sheet core" evidence="4">
    <location>
        <begin position="313"/>
        <end position="423"/>
    </location>
</feature>
<reference evidence="6" key="2">
    <citation type="journal article" date="2021" name="PeerJ">
        <title>Extensive microbial diversity within the chicken gut microbiome revealed by metagenomics and culture.</title>
        <authorList>
            <person name="Gilroy R."/>
            <person name="Ravi A."/>
            <person name="Getino M."/>
            <person name="Pursley I."/>
            <person name="Horton D.L."/>
            <person name="Alikhan N.F."/>
            <person name="Baker D."/>
            <person name="Gharbi K."/>
            <person name="Hall N."/>
            <person name="Watson M."/>
            <person name="Adriaenssens E.M."/>
            <person name="Foster-Nyarko E."/>
            <person name="Jarju S."/>
            <person name="Secka A."/>
            <person name="Antonio M."/>
            <person name="Oren A."/>
            <person name="Chaudhuri R.R."/>
            <person name="La Ragione R."/>
            <person name="Hildebrand F."/>
            <person name="Pallen M.J."/>
        </authorList>
    </citation>
    <scope>NUCLEOTIDE SEQUENCE</scope>
    <source>
        <strain evidence="6">CHK157-1446</strain>
    </source>
</reference>
<reference evidence="6" key="1">
    <citation type="submission" date="2020-10" db="EMBL/GenBank/DDBJ databases">
        <authorList>
            <person name="Gilroy R."/>
        </authorList>
    </citation>
    <scope>NUCLEOTIDE SEQUENCE</scope>
    <source>
        <strain evidence="6">CHK157-1446</strain>
    </source>
</reference>
<name>A0A9D1JHD9_9FIRM</name>
<organism evidence="6 7">
    <name type="scientific">Candidatus Faeciplasma gallinarum</name>
    <dbReference type="NCBI Taxonomy" id="2840799"/>
    <lineage>
        <taxon>Bacteria</taxon>
        <taxon>Bacillati</taxon>
        <taxon>Bacillota</taxon>
        <taxon>Clostridia</taxon>
        <taxon>Eubacteriales</taxon>
        <taxon>Oscillospiraceae</taxon>
        <taxon>Oscillospiraceae incertae sedis</taxon>
        <taxon>Candidatus Faeciplasma</taxon>
    </lineage>
</organism>
<evidence type="ECO:0000256" key="2">
    <source>
        <dbReference type="SAM" id="Coils"/>
    </source>
</evidence>
<feature type="domain" description="Peptidoglycan hydrolase PcsB coiled-coil" evidence="5">
    <location>
        <begin position="123"/>
        <end position="185"/>
    </location>
</feature>
<evidence type="ECO:0000256" key="1">
    <source>
        <dbReference type="ARBA" id="ARBA00022729"/>
    </source>
</evidence>